<dbReference type="InterPro" id="IPR011856">
    <property type="entry name" value="tRNA_endonuc-like_dom_sf"/>
</dbReference>
<dbReference type="AlphaFoldDB" id="A0A7Z0ATZ0"/>
<feature type="domain" description="YhcG PDDEXK nuclease" evidence="1">
    <location>
        <begin position="239"/>
        <end position="393"/>
    </location>
</feature>
<protein>
    <submittedName>
        <fullName evidence="3">Putative nuclease of restriction endonuclease-like (RecB) superfamily</fullName>
    </submittedName>
</protein>
<evidence type="ECO:0000313" key="4">
    <source>
        <dbReference type="Proteomes" id="UP000553035"/>
    </source>
</evidence>
<gene>
    <name evidence="3" type="ORF">GGI52_001675</name>
</gene>
<keyword evidence="3" id="KW-0540">Nuclease</keyword>
<dbReference type="InterPro" id="IPR053148">
    <property type="entry name" value="PD-DEXK-like_domain"/>
</dbReference>
<dbReference type="Pfam" id="PF17761">
    <property type="entry name" value="DUF1016_N"/>
    <property type="match status" value="1"/>
</dbReference>
<dbReference type="Proteomes" id="UP000553035">
    <property type="component" value="Unassembled WGS sequence"/>
</dbReference>
<accession>A0A7Z0ATZ0</accession>
<dbReference type="EMBL" id="JACCAT010000001">
    <property type="protein sequence ID" value="NYH08632.1"/>
    <property type="molecule type" value="Genomic_DNA"/>
</dbReference>
<evidence type="ECO:0000259" key="2">
    <source>
        <dbReference type="Pfam" id="PF17761"/>
    </source>
</evidence>
<organism evidence="3 4">
    <name type="scientific">Pseudomonas moraviensis</name>
    <dbReference type="NCBI Taxonomy" id="321662"/>
    <lineage>
        <taxon>Bacteria</taxon>
        <taxon>Pseudomonadati</taxon>
        <taxon>Pseudomonadota</taxon>
        <taxon>Gammaproteobacteria</taxon>
        <taxon>Pseudomonadales</taxon>
        <taxon>Pseudomonadaceae</taxon>
        <taxon>Pseudomonas</taxon>
    </lineage>
</organism>
<dbReference type="PANTHER" id="PTHR30547:SF5">
    <property type="entry name" value="NUCLEASE YHCG-RELATED"/>
    <property type="match status" value="1"/>
</dbReference>
<dbReference type="Pfam" id="PF06250">
    <property type="entry name" value="YhcG_C"/>
    <property type="match status" value="1"/>
</dbReference>
<dbReference type="Gene3D" id="3.40.1350.10">
    <property type="match status" value="1"/>
</dbReference>
<proteinExistence type="predicted"/>
<evidence type="ECO:0000313" key="3">
    <source>
        <dbReference type="EMBL" id="NYH08632.1"/>
    </source>
</evidence>
<name>A0A7Z0ATZ0_9PSED</name>
<dbReference type="GO" id="GO:0003676">
    <property type="term" value="F:nucleic acid binding"/>
    <property type="evidence" value="ECO:0007669"/>
    <property type="project" value="InterPro"/>
</dbReference>
<dbReference type="InterPro" id="IPR009362">
    <property type="entry name" value="YhcG_C"/>
</dbReference>
<feature type="domain" description="YhcG N-terminal" evidence="2">
    <location>
        <begin position="79"/>
        <end position="212"/>
    </location>
</feature>
<comment type="caution">
    <text evidence="3">The sequence shown here is derived from an EMBL/GenBank/DDBJ whole genome shotgun (WGS) entry which is preliminary data.</text>
</comment>
<dbReference type="PANTHER" id="PTHR30547">
    <property type="entry name" value="UNCHARACTERIZED PROTEIN YHCG-RELATED"/>
    <property type="match status" value="1"/>
</dbReference>
<keyword evidence="3" id="KW-0255">Endonuclease</keyword>
<reference evidence="3 4" key="1">
    <citation type="submission" date="2020-07" db="EMBL/GenBank/DDBJ databases">
        <title>Exploring microbial biodiversity for novel pathways involved in the catabolism of aromatic compounds derived from lignin.</title>
        <authorList>
            <person name="Elkins J."/>
        </authorList>
    </citation>
    <scope>NUCLEOTIDE SEQUENCE [LARGE SCALE GENOMIC DNA]</scope>
    <source>
        <strain evidence="3 4">VanB</strain>
    </source>
</reference>
<evidence type="ECO:0000259" key="1">
    <source>
        <dbReference type="Pfam" id="PF06250"/>
    </source>
</evidence>
<keyword evidence="3" id="KW-0378">Hydrolase</keyword>
<dbReference type="GO" id="GO:0004519">
    <property type="term" value="F:endonuclease activity"/>
    <property type="evidence" value="ECO:0007669"/>
    <property type="project" value="UniProtKB-KW"/>
</dbReference>
<dbReference type="InterPro" id="IPR041527">
    <property type="entry name" value="YhcG_N"/>
</dbReference>
<sequence>MRLIRKGLHAVLPVRGLRQPDLAKRAPSSFSGIRHSRYPQTLINWHALASVPPEPEDLMSRLEPADTQDPKIDSLLGDLGTLIREARQKVLRTVDTIQVQTCWQIGRHIVEFEQQGARRAGYGKQLLATLAKELTADFGKGFDSSNLRYMRLFYQAFPIRDALRHELSWTHYRKLLGIESEPARQWYMNEAAAQNWSSRALDRQINTLYYERLLMSRDKTDVYAEAATNIAAMKSNPREFIRDPVLLEFLGLPSPGKLQESELEQALIDQLQGFLLELGKGFAFVGRQQRISAGDEDFYIDLVFYNYLLKCFVILDLKRGKLSARDVGQMDMYIRMYDDLKRSEGDGPTVGIILCAQQNESVARYTILKGNEQLFASSYKLVLPSEEELRAELNREHTLLEERLSDQPAD</sequence>